<keyword evidence="3" id="KW-0210">Decarboxylase</keyword>
<dbReference type="EMBL" id="LR746271">
    <property type="protein sequence ID" value="CAA7400611.1"/>
    <property type="molecule type" value="Genomic_DNA"/>
</dbReference>
<evidence type="ECO:0000313" key="8">
    <source>
        <dbReference type="EMBL" id="CAA7400611.1"/>
    </source>
</evidence>
<evidence type="ECO:0000256" key="3">
    <source>
        <dbReference type="ARBA" id="ARBA00022793"/>
    </source>
</evidence>
<proteinExistence type="inferred from homology"/>
<evidence type="ECO:0000313" key="9">
    <source>
        <dbReference type="Proteomes" id="UP000663760"/>
    </source>
</evidence>
<dbReference type="SUPFAM" id="SSF53383">
    <property type="entry name" value="PLP-dependent transferases"/>
    <property type="match status" value="1"/>
</dbReference>
<feature type="domain" description="Orn/Lys/Arg decarboxylases family 1 pyridoxal-P attachment site" evidence="6">
    <location>
        <begin position="44"/>
        <end position="345"/>
    </location>
</feature>
<dbReference type="InterPro" id="IPR015424">
    <property type="entry name" value="PyrdxlP-dep_Trfase"/>
</dbReference>
<evidence type="ECO:0000256" key="1">
    <source>
        <dbReference type="ARBA" id="ARBA00001933"/>
    </source>
</evidence>
<dbReference type="Proteomes" id="UP000663760">
    <property type="component" value="Chromosome 8"/>
</dbReference>
<keyword evidence="5" id="KW-0456">Lyase</keyword>
<dbReference type="PANTHER" id="PTHR43277:SF4">
    <property type="entry name" value="ARGININE DECARBOXYLASE"/>
    <property type="match status" value="1"/>
</dbReference>
<dbReference type="Pfam" id="PF03711">
    <property type="entry name" value="OKR_DC_1_C"/>
    <property type="match status" value="1"/>
</dbReference>
<dbReference type="SUPFAM" id="SSF55904">
    <property type="entry name" value="Ornithine decarboxylase C-terminal domain"/>
    <property type="match status" value="1"/>
</dbReference>
<evidence type="ECO:0000256" key="5">
    <source>
        <dbReference type="ARBA" id="ARBA00023239"/>
    </source>
</evidence>
<dbReference type="Pfam" id="PF01276">
    <property type="entry name" value="OKR_DC_1"/>
    <property type="match status" value="1"/>
</dbReference>
<feature type="domain" description="Orn/Lys/Arg decarboxylase C-terminal" evidence="7">
    <location>
        <begin position="453"/>
        <end position="514"/>
    </location>
</feature>
<sequence length="534" mass="55958">MALDSSLSHLLNDFSKAYLSSCDEPTERPDKALHGLTQDNGSRPPLVSVLGAAAEEDVACFHFPGHRRGSAAPPSLAQLIGPAAFAHDLPELTELDDLFSPRGAILQAQREASKLFGSSETWFLVGGTTCGVQASVMATCSPGETLILPRNSHISATSAMVISGAVPKYVLPEYDPHWGIAGGVSPSQVAAAMGDLARDGKRPAAMLVTSPTYHGICSRVGEIAGLCHLAGVPLVVDEAHGGHFKFHREFPAAAMEQGADLAVQSTHKVLCSLTQSSMLHLAGDMVDRDRVGRCLQALQSSSPSYLLLASLDAARAQLSENPAGIFDEAVALASEARDRIGKIAGISVLGSSGEFSGSPVMDPLRVTVLVAGLGISGYEADEILAEEHRILSELAGPSTVTFAINLGTRREDVERLAAGLGRLSASAGEGSREVQDSSGRRRAAPLEVPFEVPSVALSPREAFFARKRKVEVRRSAGEVCGELICTYPPGIPVLAPGEVITEEALEFLLEAREKGAAISGAADCQLSSIVVCDS</sequence>
<dbReference type="Gene3D" id="3.90.100.10">
    <property type="entry name" value="Orn/Lys/Arg decarboxylase, C-terminal domain"/>
    <property type="match status" value="1"/>
</dbReference>
<dbReference type="InterPro" id="IPR015421">
    <property type="entry name" value="PyrdxlP-dep_Trfase_major"/>
</dbReference>
<dbReference type="CDD" id="cd00615">
    <property type="entry name" value="Orn_deC_like"/>
    <property type="match status" value="1"/>
</dbReference>
<comment type="similarity">
    <text evidence="2">Belongs to the Orn/Lys/Arg decarboxylase class-I family.</text>
</comment>
<comment type="cofactor">
    <cofactor evidence="1">
        <name>pyridoxal 5'-phosphate</name>
        <dbReference type="ChEBI" id="CHEBI:597326"/>
    </cofactor>
</comment>
<dbReference type="InterPro" id="IPR008286">
    <property type="entry name" value="Prn/Lys/Arg_de-COase_C"/>
</dbReference>
<organism evidence="8 9">
    <name type="scientific">Spirodela intermedia</name>
    <name type="common">Intermediate duckweed</name>
    <dbReference type="NCBI Taxonomy" id="51605"/>
    <lineage>
        <taxon>Eukaryota</taxon>
        <taxon>Viridiplantae</taxon>
        <taxon>Streptophyta</taxon>
        <taxon>Embryophyta</taxon>
        <taxon>Tracheophyta</taxon>
        <taxon>Spermatophyta</taxon>
        <taxon>Magnoliopsida</taxon>
        <taxon>Liliopsida</taxon>
        <taxon>Araceae</taxon>
        <taxon>Lemnoideae</taxon>
        <taxon>Spirodela</taxon>
    </lineage>
</organism>
<dbReference type="InterPro" id="IPR036633">
    <property type="entry name" value="Prn/Lys/Arg_de-COase_C_sf"/>
</dbReference>
<evidence type="ECO:0000256" key="4">
    <source>
        <dbReference type="ARBA" id="ARBA00022898"/>
    </source>
</evidence>
<dbReference type="OrthoDB" id="5978656at2759"/>
<evidence type="ECO:0000256" key="2">
    <source>
        <dbReference type="ARBA" id="ARBA00010671"/>
    </source>
</evidence>
<dbReference type="InterPro" id="IPR000310">
    <property type="entry name" value="Orn/Lys/Arg_deCO2ase_major_dom"/>
</dbReference>
<reference evidence="8" key="1">
    <citation type="submission" date="2020-02" db="EMBL/GenBank/DDBJ databases">
        <authorList>
            <person name="Scholz U."/>
            <person name="Mascher M."/>
            <person name="Fiebig A."/>
        </authorList>
    </citation>
    <scope>NUCLEOTIDE SEQUENCE</scope>
</reference>
<keyword evidence="4" id="KW-0663">Pyridoxal phosphate</keyword>
<dbReference type="AlphaFoldDB" id="A0A7I8KSJ5"/>
<gene>
    <name evidence="8" type="ORF">SI8410_08011289</name>
</gene>
<evidence type="ECO:0000259" key="6">
    <source>
        <dbReference type="Pfam" id="PF01276"/>
    </source>
</evidence>
<protein>
    <submittedName>
        <fullName evidence="8">Uncharacterized protein</fullName>
    </submittedName>
</protein>
<dbReference type="PANTHER" id="PTHR43277">
    <property type="entry name" value="ARGININE DECARBOXYLASE"/>
    <property type="match status" value="1"/>
</dbReference>
<dbReference type="GO" id="GO:0016831">
    <property type="term" value="F:carboxy-lyase activity"/>
    <property type="evidence" value="ECO:0007669"/>
    <property type="project" value="UniProtKB-KW"/>
</dbReference>
<dbReference type="InterPro" id="IPR052357">
    <property type="entry name" value="Orn_Lys_Arg_decarboxylase-I"/>
</dbReference>
<accession>A0A7I8KSJ5</accession>
<dbReference type="Gene3D" id="3.40.640.10">
    <property type="entry name" value="Type I PLP-dependent aspartate aminotransferase-like (Major domain)"/>
    <property type="match status" value="1"/>
</dbReference>
<keyword evidence="9" id="KW-1185">Reference proteome</keyword>
<name>A0A7I8KSJ5_SPIIN</name>
<evidence type="ECO:0000259" key="7">
    <source>
        <dbReference type="Pfam" id="PF03711"/>
    </source>
</evidence>